<proteinExistence type="inferred from homology"/>
<dbReference type="InterPro" id="IPR017899">
    <property type="entry name" value="VPS28_C"/>
</dbReference>
<dbReference type="AlphaFoldDB" id="A0A4P9XZZ6"/>
<dbReference type="InterPro" id="IPR037202">
    <property type="entry name" value="ESCRT_assembly_dom"/>
</dbReference>
<dbReference type="EMBL" id="KZ988488">
    <property type="protein sequence ID" value="RKP12088.1"/>
    <property type="molecule type" value="Genomic_DNA"/>
</dbReference>
<sequence>MSNPPIQLWSSRRERDVHDHRADFYAILLSTEQLERAYLRDAITHSEYSEACAKLITQFRTAKTLLEEDGSMNVEEFIRSTRLHCPAATHRLLTCGYPEPLVTQGKEGRGEEGQGPRSAKHIAETVQHFITLMDALKLNLVAADAVHPLLGELASSLASASPSPDYPPLLKVREWLILVNGMRASEELDAEQVRQLLFDLESAHTAFYRSLGGDAS</sequence>
<reference evidence="10" key="1">
    <citation type="journal article" date="2018" name="Nat. Microbiol.">
        <title>Leveraging single-cell genomics to expand the fungal tree of life.</title>
        <authorList>
            <person name="Ahrendt S.R."/>
            <person name="Quandt C.A."/>
            <person name="Ciobanu D."/>
            <person name="Clum A."/>
            <person name="Salamov A."/>
            <person name="Andreopoulos B."/>
            <person name="Cheng J.F."/>
            <person name="Woyke T."/>
            <person name="Pelin A."/>
            <person name="Henrissat B."/>
            <person name="Reynolds N.K."/>
            <person name="Benny G.L."/>
            <person name="Smith M.E."/>
            <person name="James T.Y."/>
            <person name="Grigoriev I.V."/>
        </authorList>
    </citation>
    <scope>NUCLEOTIDE SEQUENCE [LARGE SCALE GENOMIC DNA]</scope>
</reference>
<keyword evidence="2 5" id="KW-0813">Transport</keyword>
<evidence type="ECO:0000256" key="2">
    <source>
        <dbReference type="ARBA" id="ARBA00022448"/>
    </source>
</evidence>
<dbReference type="SUPFAM" id="SSF140427">
    <property type="entry name" value="VPS28 C-terminal domain-like"/>
    <property type="match status" value="1"/>
</dbReference>
<evidence type="ECO:0000256" key="5">
    <source>
        <dbReference type="PIRNR" id="PIRNR017535"/>
    </source>
</evidence>
<dbReference type="PROSITE" id="PS51313">
    <property type="entry name" value="VPS28_N"/>
    <property type="match status" value="1"/>
</dbReference>
<name>A0A4P9XZZ6_9FUNG</name>
<evidence type="ECO:0000313" key="9">
    <source>
        <dbReference type="EMBL" id="RKP12088.1"/>
    </source>
</evidence>
<dbReference type="PROSITE" id="PS51310">
    <property type="entry name" value="VPS28_C"/>
    <property type="match status" value="1"/>
</dbReference>
<dbReference type="Proteomes" id="UP000267251">
    <property type="component" value="Unassembled WGS sequence"/>
</dbReference>
<organism evidence="9 10">
    <name type="scientific">Piptocephalis cylindrospora</name>
    <dbReference type="NCBI Taxonomy" id="1907219"/>
    <lineage>
        <taxon>Eukaryota</taxon>
        <taxon>Fungi</taxon>
        <taxon>Fungi incertae sedis</taxon>
        <taxon>Zoopagomycota</taxon>
        <taxon>Zoopagomycotina</taxon>
        <taxon>Zoopagomycetes</taxon>
        <taxon>Zoopagales</taxon>
        <taxon>Piptocephalidaceae</taxon>
        <taxon>Piptocephalis</taxon>
    </lineage>
</organism>
<dbReference type="SUPFAM" id="SSF140111">
    <property type="entry name" value="Endosomal sorting complex assembly domain"/>
    <property type="match status" value="1"/>
</dbReference>
<dbReference type="InterPro" id="IPR017898">
    <property type="entry name" value="VPS28_N"/>
</dbReference>
<comment type="subcellular location">
    <subcellularLocation>
        <location evidence="1">Late endosome membrane</location>
        <topology evidence="1">Peripheral membrane protein</topology>
    </subcellularLocation>
</comment>
<dbReference type="InterPro" id="IPR007143">
    <property type="entry name" value="Vps28"/>
</dbReference>
<dbReference type="OrthoDB" id="2671at2759"/>
<dbReference type="Gene3D" id="1.20.1440.200">
    <property type="match status" value="1"/>
</dbReference>
<dbReference type="InterPro" id="IPR038358">
    <property type="entry name" value="VPS28_N_sf"/>
</dbReference>
<dbReference type="Gene3D" id="1.20.120.1130">
    <property type="match status" value="1"/>
</dbReference>
<evidence type="ECO:0000313" key="10">
    <source>
        <dbReference type="Proteomes" id="UP000267251"/>
    </source>
</evidence>
<comment type="similarity">
    <text evidence="5 6">Belongs to the VPS28 family.</text>
</comment>
<evidence type="ECO:0000259" key="7">
    <source>
        <dbReference type="PROSITE" id="PS51310"/>
    </source>
</evidence>
<evidence type="ECO:0000259" key="8">
    <source>
        <dbReference type="PROSITE" id="PS51313"/>
    </source>
</evidence>
<dbReference type="GO" id="GO:0043328">
    <property type="term" value="P:protein transport to vacuole involved in ubiquitin-dependent protein catabolic process via the multivesicular body sorting pathway"/>
    <property type="evidence" value="ECO:0007669"/>
    <property type="project" value="TreeGrafter"/>
</dbReference>
<evidence type="ECO:0000256" key="4">
    <source>
        <dbReference type="ARBA" id="ARBA00022927"/>
    </source>
</evidence>
<accession>A0A4P9XZZ6</accession>
<feature type="domain" description="VPS28 C-terminal" evidence="7">
    <location>
        <begin position="117"/>
        <end position="212"/>
    </location>
</feature>
<dbReference type="PIRSF" id="PIRSF017535">
    <property type="entry name" value="VPS28"/>
    <property type="match status" value="1"/>
</dbReference>
<protein>
    <recommendedName>
        <fullName evidence="5">Vacuolar protein sorting-associated protein 28</fullName>
    </recommendedName>
    <alternativeName>
        <fullName evidence="5">ESCRT-I complex subunit VPS28</fullName>
    </alternativeName>
</protein>
<dbReference type="GO" id="GO:0044877">
    <property type="term" value="F:protein-containing complex binding"/>
    <property type="evidence" value="ECO:0007669"/>
    <property type="project" value="TreeGrafter"/>
</dbReference>
<comment type="function">
    <text evidence="5">Component of the ESCRT-I complex (endosomal sorting complex required for transport I), a regulator of vesicular trafficking process.</text>
</comment>
<keyword evidence="4 5" id="KW-0653">Protein transport</keyword>
<keyword evidence="3 5" id="KW-0967">Endosome</keyword>
<gene>
    <name evidence="9" type="ORF">BJ684DRAFT_21349</name>
</gene>
<feature type="domain" description="VPS28 N-terminal" evidence="8">
    <location>
        <begin position="1"/>
        <end position="103"/>
    </location>
</feature>
<dbReference type="InterPro" id="IPR037206">
    <property type="entry name" value="VPS28_C_sf"/>
</dbReference>
<dbReference type="GO" id="GO:0031902">
    <property type="term" value="C:late endosome membrane"/>
    <property type="evidence" value="ECO:0007669"/>
    <property type="project" value="UniProtKB-SubCell"/>
</dbReference>
<dbReference type="PANTHER" id="PTHR12937:SF0">
    <property type="entry name" value="VACUOLAR PROTEIN SORTING-ASSOCIATED PROTEIN 28 HOMOLOG"/>
    <property type="match status" value="1"/>
</dbReference>
<dbReference type="GO" id="GO:0000813">
    <property type="term" value="C:ESCRT I complex"/>
    <property type="evidence" value="ECO:0007669"/>
    <property type="project" value="UniProtKB-UniRule"/>
</dbReference>
<dbReference type="Pfam" id="PF03997">
    <property type="entry name" value="VPS28"/>
    <property type="match status" value="1"/>
</dbReference>
<evidence type="ECO:0000256" key="1">
    <source>
        <dbReference type="ARBA" id="ARBA00004633"/>
    </source>
</evidence>
<evidence type="ECO:0000256" key="6">
    <source>
        <dbReference type="PROSITE-ProRule" id="PRU00642"/>
    </source>
</evidence>
<evidence type="ECO:0000256" key="3">
    <source>
        <dbReference type="ARBA" id="ARBA00022753"/>
    </source>
</evidence>
<dbReference type="FunFam" id="1.20.120.1130:FF:000001">
    <property type="entry name" value="Vacuolar protein sorting-associated protein 28 homolog"/>
    <property type="match status" value="1"/>
</dbReference>
<dbReference type="PANTHER" id="PTHR12937">
    <property type="entry name" value="VACUOLAR PROTEIN SORTING 28, ISOFORM 2 VPS28"/>
    <property type="match status" value="1"/>
</dbReference>
<keyword evidence="10" id="KW-1185">Reference proteome</keyword>